<dbReference type="PROSITE" id="PS50109">
    <property type="entry name" value="HIS_KIN"/>
    <property type="match status" value="1"/>
</dbReference>
<dbReference type="InterPro" id="IPR003594">
    <property type="entry name" value="HATPase_dom"/>
</dbReference>
<protein>
    <recommendedName>
        <fullName evidence="3">histidine kinase</fullName>
        <ecNumber evidence="3">2.7.13.3</ecNumber>
    </recommendedName>
</protein>
<keyword evidence="6 11" id="KW-0812">Transmembrane</keyword>
<dbReference type="GO" id="GO:0005886">
    <property type="term" value="C:plasma membrane"/>
    <property type="evidence" value="ECO:0007669"/>
    <property type="project" value="UniProtKB-SubCell"/>
</dbReference>
<dbReference type="AlphaFoldDB" id="A0A0C7G3X6"/>
<organism evidence="13 14">
    <name type="scientific">Paraclostridium sordellii</name>
    <name type="common">Clostridium sordellii</name>
    <dbReference type="NCBI Taxonomy" id="1505"/>
    <lineage>
        <taxon>Bacteria</taxon>
        <taxon>Bacillati</taxon>
        <taxon>Bacillota</taxon>
        <taxon>Clostridia</taxon>
        <taxon>Peptostreptococcales</taxon>
        <taxon>Peptostreptococcaceae</taxon>
        <taxon>Paraclostridium</taxon>
    </lineage>
</organism>
<dbReference type="GO" id="GO:0016036">
    <property type="term" value="P:cellular response to phosphate starvation"/>
    <property type="evidence" value="ECO:0007669"/>
    <property type="project" value="TreeGrafter"/>
</dbReference>
<dbReference type="SUPFAM" id="SSF55874">
    <property type="entry name" value="ATPase domain of HSP90 chaperone/DNA topoisomerase II/histidine kinase"/>
    <property type="match status" value="1"/>
</dbReference>
<dbReference type="OrthoDB" id="9780487at2"/>
<evidence type="ECO:0000256" key="3">
    <source>
        <dbReference type="ARBA" id="ARBA00012438"/>
    </source>
</evidence>
<dbReference type="SMART" id="SM00387">
    <property type="entry name" value="HATPase_c"/>
    <property type="match status" value="1"/>
</dbReference>
<evidence type="ECO:0000256" key="9">
    <source>
        <dbReference type="ARBA" id="ARBA00023012"/>
    </source>
</evidence>
<evidence type="ECO:0000256" key="6">
    <source>
        <dbReference type="ARBA" id="ARBA00022692"/>
    </source>
</evidence>
<keyword evidence="10 11" id="KW-0472">Membrane</keyword>
<evidence type="ECO:0000313" key="13">
    <source>
        <dbReference type="EMBL" id="CEQ02677.1"/>
    </source>
</evidence>
<accession>A0A0C7G3X6</accession>
<dbReference type="Pfam" id="PF02518">
    <property type="entry name" value="HATPase_c"/>
    <property type="match status" value="1"/>
</dbReference>
<keyword evidence="4" id="KW-1003">Cell membrane</keyword>
<evidence type="ECO:0000256" key="4">
    <source>
        <dbReference type="ARBA" id="ARBA00022475"/>
    </source>
</evidence>
<evidence type="ECO:0000313" key="14">
    <source>
        <dbReference type="Proteomes" id="UP000049127"/>
    </source>
</evidence>
<evidence type="ECO:0000256" key="5">
    <source>
        <dbReference type="ARBA" id="ARBA00022679"/>
    </source>
</evidence>
<gene>
    <name evidence="13" type="primary">graS_2</name>
    <name evidence="13" type="ORF">R28058_04101</name>
</gene>
<evidence type="ECO:0000259" key="12">
    <source>
        <dbReference type="PROSITE" id="PS50109"/>
    </source>
</evidence>
<keyword evidence="9" id="KW-0902">Two-component regulatory system</keyword>
<evidence type="ECO:0000256" key="1">
    <source>
        <dbReference type="ARBA" id="ARBA00000085"/>
    </source>
</evidence>
<dbReference type="GO" id="GO:0000155">
    <property type="term" value="F:phosphorelay sensor kinase activity"/>
    <property type="evidence" value="ECO:0007669"/>
    <property type="project" value="TreeGrafter"/>
</dbReference>
<dbReference type="GO" id="GO:0004721">
    <property type="term" value="F:phosphoprotein phosphatase activity"/>
    <property type="evidence" value="ECO:0007669"/>
    <property type="project" value="TreeGrafter"/>
</dbReference>
<proteinExistence type="predicted"/>
<feature type="transmembrane region" description="Helical" evidence="11">
    <location>
        <begin position="12"/>
        <end position="30"/>
    </location>
</feature>
<dbReference type="InterPro" id="IPR005467">
    <property type="entry name" value="His_kinase_dom"/>
</dbReference>
<dbReference type="EC" id="2.7.13.3" evidence="3"/>
<feature type="transmembrane region" description="Helical" evidence="11">
    <location>
        <begin position="36"/>
        <end position="58"/>
    </location>
</feature>
<evidence type="ECO:0000256" key="2">
    <source>
        <dbReference type="ARBA" id="ARBA00004651"/>
    </source>
</evidence>
<dbReference type="PANTHER" id="PTHR45453">
    <property type="entry name" value="PHOSPHATE REGULON SENSOR PROTEIN PHOR"/>
    <property type="match status" value="1"/>
</dbReference>
<feature type="domain" description="Histidine kinase" evidence="12">
    <location>
        <begin position="126"/>
        <end position="341"/>
    </location>
</feature>
<comment type="catalytic activity">
    <reaction evidence="1">
        <text>ATP + protein L-histidine = ADP + protein N-phospho-L-histidine.</text>
        <dbReference type="EC" id="2.7.13.3"/>
    </reaction>
</comment>
<dbReference type="Gene3D" id="3.30.565.10">
    <property type="entry name" value="Histidine kinase-like ATPase, C-terminal domain"/>
    <property type="match status" value="1"/>
</dbReference>
<dbReference type="PANTHER" id="PTHR45453:SF2">
    <property type="entry name" value="HISTIDINE KINASE"/>
    <property type="match status" value="1"/>
</dbReference>
<name>A0A0C7G3X6_PARSO</name>
<keyword evidence="8 11" id="KW-1133">Transmembrane helix</keyword>
<keyword evidence="7 13" id="KW-0418">Kinase</keyword>
<dbReference type="InterPro" id="IPR036890">
    <property type="entry name" value="HATPase_C_sf"/>
</dbReference>
<dbReference type="Proteomes" id="UP000049127">
    <property type="component" value="Unassembled WGS sequence"/>
</dbReference>
<evidence type="ECO:0000256" key="8">
    <source>
        <dbReference type="ARBA" id="ARBA00022989"/>
    </source>
</evidence>
<dbReference type="EMBL" id="CEKZ01000003">
    <property type="protein sequence ID" value="CEQ02677.1"/>
    <property type="molecule type" value="Genomic_DNA"/>
</dbReference>
<dbReference type="RefSeq" id="WP_055341334.1">
    <property type="nucleotide sequence ID" value="NZ_CDNI01000003.1"/>
</dbReference>
<dbReference type="InterPro" id="IPR050351">
    <property type="entry name" value="BphY/WalK/GraS-like"/>
</dbReference>
<sequence>MNIKDYLKDRSLAILLNFIFFAFVIFILKASQVERVTIIFTTMLWIVLSSIEIFYGYLKKKSYYDQVINSLNELDKKYLLPVVIKRSSFCEGKILYDVLSITDKSMNEEVNKYKFNQEEYREYLDLWVHEIKTPIAASKLVIENNKNEHTLSILEEIEKVEGFIEQALYYSKSSEIEIDYIIKETDLRKCINNTIKRNKNLIREKKICIDIEDFREKVYCDGKWMEFILNQIIVNSIKYIGDKSINKKLEKELPTMSIYTKLKDNSLELYIKDNGIGIDKKDLNKVFNKGFTGINGRKLKKSTGMGLYISKRLAQKMYLGLDIYSEVNKETTVKITFPKSNMIQI</sequence>
<reference evidence="13 14" key="1">
    <citation type="submission" date="2015-01" db="EMBL/GenBank/DDBJ databases">
        <authorList>
            <person name="Aslett A.Martin."/>
            <person name="De Silva Nishadi"/>
        </authorList>
    </citation>
    <scope>NUCLEOTIDE SEQUENCE [LARGE SCALE GENOMIC DNA]</scope>
    <source>
        <strain evidence="13 14">R28058</strain>
    </source>
</reference>
<evidence type="ECO:0000256" key="10">
    <source>
        <dbReference type="ARBA" id="ARBA00023136"/>
    </source>
</evidence>
<evidence type="ECO:0000256" key="7">
    <source>
        <dbReference type="ARBA" id="ARBA00022777"/>
    </source>
</evidence>
<evidence type="ECO:0000256" key="11">
    <source>
        <dbReference type="SAM" id="Phobius"/>
    </source>
</evidence>
<comment type="subcellular location">
    <subcellularLocation>
        <location evidence="2">Cell membrane</location>
        <topology evidence="2">Multi-pass membrane protein</topology>
    </subcellularLocation>
</comment>
<keyword evidence="5 13" id="KW-0808">Transferase</keyword>